<protein>
    <submittedName>
        <fullName evidence="2">Uncharacterized protein</fullName>
    </submittedName>
</protein>
<keyword evidence="1" id="KW-1133">Transmembrane helix</keyword>
<dbReference type="AlphaFoldDB" id="A0A7M5WJ80"/>
<keyword evidence="3" id="KW-1185">Reference proteome</keyword>
<dbReference type="EnsemblMetazoa" id="CLYHEMT003805.1">
    <property type="protein sequence ID" value="CLYHEMP003805.1"/>
    <property type="gene ID" value="CLYHEMG003805"/>
</dbReference>
<sequence>MDNQSIAAIVMTSCIGLFIIWFIHQRYNWFKTIINRNPIYATLRPVITKATEDAEYEKIQIPRQMAAPQANFRQYLKYLYLACLPYFWSTPIKIAQEYWSRLFESKLTMAQRRQRLAKMILETSLILLFERKLEENIWRFAVQNFLLPAENEEARKIEECTFDIGLDESGEPSFLELQLEGKQIEDMDTCFGFLNTLWCVYTHSMTHIEAGNIAELNLTKIKDNEDLSDDFKSSIDDMHSAVSGMNESANHYPADIWGIPRQNLQIVLGYNSHRQIKNHQNIIHCMGISKFVQFTMKARRVFQKHLAHTGISISTLSANTIFHSLDHYNLGKYMIHERKQKSFLGIDSRMITSLLGRLNYDFGRFQGMQYTKYQTWRAIYLELYEIDAYLADKVHMFVSV</sequence>
<name>A0A7M5WJ80_9CNID</name>
<dbReference type="Proteomes" id="UP000594262">
    <property type="component" value="Unplaced"/>
</dbReference>
<organism evidence="2 3">
    <name type="scientific">Clytia hemisphaerica</name>
    <dbReference type="NCBI Taxonomy" id="252671"/>
    <lineage>
        <taxon>Eukaryota</taxon>
        <taxon>Metazoa</taxon>
        <taxon>Cnidaria</taxon>
        <taxon>Hydrozoa</taxon>
        <taxon>Hydroidolina</taxon>
        <taxon>Leptothecata</taxon>
        <taxon>Obeliida</taxon>
        <taxon>Clytiidae</taxon>
        <taxon>Clytia</taxon>
    </lineage>
</organism>
<dbReference type="RefSeq" id="XP_066910284.1">
    <property type="nucleotide sequence ID" value="XM_067054183.1"/>
</dbReference>
<evidence type="ECO:0000313" key="2">
    <source>
        <dbReference type="EnsemblMetazoa" id="CLYHEMP003805.1"/>
    </source>
</evidence>
<feature type="transmembrane region" description="Helical" evidence="1">
    <location>
        <begin position="6"/>
        <end position="23"/>
    </location>
</feature>
<keyword evidence="1" id="KW-0812">Transmembrane</keyword>
<evidence type="ECO:0000313" key="3">
    <source>
        <dbReference type="Proteomes" id="UP000594262"/>
    </source>
</evidence>
<reference evidence="2" key="1">
    <citation type="submission" date="2021-01" db="UniProtKB">
        <authorList>
            <consortium name="EnsemblMetazoa"/>
        </authorList>
    </citation>
    <scope>IDENTIFICATION</scope>
</reference>
<accession>A0A7M5WJ80</accession>
<evidence type="ECO:0000256" key="1">
    <source>
        <dbReference type="SAM" id="Phobius"/>
    </source>
</evidence>
<proteinExistence type="predicted"/>
<keyword evidence="1" id="KW-0472">Membrane</keyword>
<dbReference type="GeneID" id="136797592"/>